<accession>A0ABR4EEJ3</accession>
<reference evidence="1 2" key="1">
    <citation type="submission" date="2024-03" db="EMBL/GenBank/DDBJ databases">
        <title>A high-quality draft genome sequence of Diaporthe vaccinii, a causative agent of upright dieback and viscid rot disease in cranberry plants.</title>
        <authorList>
            <person name="Sarrasin M."/>
            <person name="Lang B.F."/>
            <person name="Burger G."/>
        </authorList>
    </citation>
    <scope>NUCLEOTIDE SEQUENCE [LARGE SCALE GENOMIC DNA]</scope>
    <source>
        <strain evidence="1 2">IS7</strain>
    </source>
</reference>
<evidence type="ECO:0000313" key="2">
    <source>
        <dbReference type="Proteomes" id="UP001600888"/>
    </source>
</evidence>
<sequence length="424" mass="48152">MMLLSFNEQARNIPPCSLQYAVRSLQKTHKIDTNIFLANRQTFAEAKQMILRRGRLVKVISSKVDLPGLLHESQLCVIDAKYSSLSIMTHYFEHNCPGSRALPHPYKSEFVLCGRDVDTYCRAIMGDTAVILRGQLCGATRHTLAFTTNFHQKNVAPEYLTNDSVHRQVLEPFRKRLRGFPSVSLQGSCVGLSRALAATAVKEMRSPFILYPDEILSEMNNLILLSNEWLEKGSYAYTALPMYKAMDQCARILSDPDLWTRVKRKASDSKAFIKDMLSGAYQLMVMQLTTWLKFARETSPHAPYIGYVVKTYEMCLAAARSFGAPDWTPTTSMEICMHYCVARALYTHRSSGVMRLPLAIGYKAVQRALELAPATEKFKKAMAMYEDWKETAVLFGEFIEVDDDVLVENGVVWWSGSQPSWHYM</sequence>
<organism evidence="1 2">
    <name type="scientific">Diaporthe vaccinii</name>
    <dbReference type="NCBI Taxonomy" id="105482"/>
    <lineage>
        <taxon>Eukaryota</taxon>
        <taxon>Fungi</taxon>
        <taxon>Dikarya</taxon>
        <taxon>Ascomycota</taxon>
        <taxon>Pezizomycotina</taxon>
        <taxon>Sordariomycetes</taxon>
        <taxon>Sordariomycetidae</taxon>
        <taxon>Diaporthales</taxon>
        <taxon>Diaporthaceae</taxon>
        <taxon>Diaporthe</taxon>
        <taxon>Diaporthe eres species complex</taxon>
    </lineage>
</organism>
<dbReference type="EMBL" id="JBAWTH010000063">
    <property type="protein sequence ID" value="KAL2280830.1"/>
    <property type="molecule type" value="Genomic_DNA"/>
</dbReference>
<keyword evidence="2" id="KW-1185">Reference proteome</keyword>
<protein>
    <submittedName>
        <fullName evidence="1">Uncharacterized protein</fullName>
    </submittedName>
</protein>
<proteinExistence type="predicted"/>
<comment type="caution">
    <text evidence="1">The sequence shown here is derived from an EMBL/GenBank/DDBJ whole genome shotgun (WGS) entry which is preliminary data.</text>
</comment>
<gene>
    <name evidence="1" type="ORF">FJTKL_12331</name>
</gene>
<name>A0ABR4EEJ3_9PEZI</name>
<evidence type="ECO:0000313" key="1">
    <source>
        <dbReference type="EMBL" id="KAL2280830.1"/>
    </source>
</evidence>
<dbReference type="Proteomes" id="UP001600888">
    <property type="component" value="Unassembled WGS sequence"/>
</dbReference>